<dbReference type="InterPro" id="IPR052934">
    <property type="entry name" value="Methyl-DNA_Rec/Restrict_Enz"/>
</dbReference>
<dbReference type="Gene3D" id="3.40.50.300">
    <property type="entry name" value="P-loop containing nucleotide triphosphate hydrolases"/>
    <property type="match status" value="1"/>
</dbReference>
<dbReference type="SMART" id="SM00382">
    <property type="entry name" value="AAA"/>
    <property type="match status" value="1"/>
</dbReference>
<dbReference type="InterPro" id="IPR003593">
    <property type="entry name" value="AAA+_ATPase"/>
</dbReference>
<evidence type="ECO:0000313" key="2">
    <source>
        <dbReference type="EMBL" id="OKA06212.1"/>
    </source>
</evidence>
<dbReference type="InterPro" id="IPR011704">
    <property type="entry name" value="ATPase_dyneun-rel_AAA"/>
</dbReference>
<reference evidence="2" key="1">
    <citation type="submission" date="2016-11" db="EMBL/GenBank/DDBJ databases">
        <title>Genome sequencing of Amycolatopsis regifaucium.</title>
        <authorList>
            <person name="Mayilraj S."/>
            <person name="Kaur N."/>
        </authorList>
    </citation>
    <scope>NUCLEOTIDE SEQUENCE [LARGE SCALE GENOMIC DNA]</scope>
    <source>
        <strain evidence="2">GY080</strain>
    </source>
</reference>
<feature type="domain" description="AAA+ ATPase" evidence="1">
    <location>
        <begin position="8"/>
        <end position="201"/>
    </location>
</feature>
<evidence type="ECO:0000313" key="3">
    <source>
        <dbReference type="Proteomes" id="UP000186883"/>
    </source>
</evidence>
<dbReference type="InterPro" id="IPR027417">
    <property type="entry name" value="P-loop_NTPase"/>
</dbReference>
<proteinExistence type="predicted"/>
<dbReference type="Pfam" id="PF07728">
    <property type="entry name" value="AAA_5"/>
    <property type="match status" value="1"/>
</dbReference>
<dbReference type="PANTHER" id="PTHR37291:SF1">
    <property type="entry name" value="TYPE IV METHYL-DIRECTED RESTRICTION ENZYME ECOKMCRB SUBUNIT"/>
    <property type="match status" value="1"/>
</dbReference>
<comment type="caution">
    <text evidence="2">The sequence shown here is derived from an EMBL/GenBank/DDBJ whole genome shotgun (WGS) entry which is preliminary data.</text>
</comment>
<protein>
    <recommendedName>
        <fullName evidence="1">AAA+ ATPase domain-containing protein</fullName>
    </recommendedName>
</protein>
<dbReference type="PANTHER" id="PTHR37291">
    <property type="entry name" value="5-METHYLCYTOSINE-SPECIFIC RESTRICTION ENZYME B"/>
    <property type="match status" value="1"/>
</dbReference>
<accession>A0ABX3DQT6</accession>
<dbReference type="Proteomes" id="UP000186883">
    <property type="component" value="Unassembled WGS sequence"/>
</dbReference>
<evidence type="ECO:0000259" key="1">
    <source>
        <dbReference type="SMART" id="SM00382"/>
    </source>
</evidence>
<keyword evidence="3" id="KW-1185">Reference proteome</keyword>
<name>A0ABX3DQT6_9PSEU</name>
<organism evidence="2 3">
    <name type="scientific">Amycolatopsis regifaucium</name>
    <dbReference type="NCBI Taxonomy" id="546365"/>
    <lineage>
        <taxon>Bacteria</taxon>
        <taxon>Bacillati</taxon>
        <taxon>Actinomycetota</taxon>
        <taxon>Actinomycetes</taxon>
        <taxon>Pseudonocardiales</taxon>
        <taxon>Pseudonocardiaceae</taxon>
        <taxon>Amycolatopsis</taxon>
    </lineage>
</organism>
<gene>
    <name evidence="2" type="ORF">ATP06_0224000</name>
</gene>
<dbReference type="EMBL" id="LOBU02000015">
    <property type="protein sequence ID" value="OKA06212.1"/>
    <property type="molecule type" value="Genomic_DNA"/>
</dbReference>
<dbReference type="SUPFAM" id="SSF52540">
    <property type="entry name" value="P-loop containing nucleoside triphosphate hydrolases"/>
    <property type="match status" value="1"/>
</dbReference>
<sequence>MLRLSVKSRQAVMLVGPPGTGKTQMVAEITEEIARDPRSYGMTTVHDPLFVTPDESWTTRELVGGDTVDDKGKICFSPGHVLEAIAQDRWLVLDEANRADLDRIFGGLLTWLSGQAVIVGRVSADPRSSPIVLDWNEKPYSEVVGRDRLRGKYVSPEPIIYKAGTDWRILGTYNAVDAQRVFRFGEALGRRFGHVPVGAPDDISFSVALRSRIAKTKWALSKKDADRIHEILGVIYSAHFNYLDPMGPAALLSIPDYVSAGLQETSDSEIPRLIAEAYLAGMGSWLALYDRDERMEDVAEVVGSDDVLGGEWEWLRGQLKTLR</sequence>